<gene>
    <name evidence="1" type="ORF">H9874_00970</name>
</gene>
<organism evidence="1 2">
    <name type="scientific">Candidatus Bilophila faecipullorum</name>
    <dbReference type="NCBI Taxonomy" id="2838482"/>
    <lineage>
        <taxon>Bacteria</taxon>
        <taxon>Pseudomonadati</taxon>
        <taxon>Thermodesulfobacteriota</taxon>
        <taxon>Desulfovibrionia</taxon>
        <taxon>Desulfovibrionales</taxon>
        <taxon>Desulfovibrionaceae</taxon>
        <taxon>Bilophila</taxon>
    </lineage>
</organism>
<dbReference type="Proteomes" id="UP000824264">
    <property type="component" value="Unassembled WGS sequence"/>
</dbReference>
<evidence type="ECO:0000313" key="2">
    <source>
        <dbReference type="Proteomes" id="UP000824264"/>
    </source>
</evidence>
<dbReference type="EMBL" id="DXGI01000030">
    <property type="protein sequence ID" value="HIW77704.1"/>
    <property type="molecule type" value="Genomic_DNA"/>
</dbReference>
<reference evidence="1" key="1">
    <citation type="journal article" date="2021" name="PeerJ">
        <title>Extensive microbial diversity within the chicken gut microbiome revealed by metagenomics and culture.</title>
        <authorList>
            <person name="Gilroy R."/>
            <person name="Ravi A."/>
            <person name="Getino M."/>
            <person name="Pursley I."/>
            <person name="Horton D.L."/>
            <person name="Alikhan N.F."/>
            <person name="Baker D."/>
            <person name="Gharbi K."/>
            <person name="Hall N."/>
            <person name="Watson M."/>
            <person name="Adriaenssens E.M."/>
            <person name="Foster-Nyarko E."/>
            <person name="Jarju S."/>
            <person name="Secka A."/>
            <person name="Antonio M."/>
            <person name="Oren A."/>
            <person name="Chaudhuri R.R."/>
            <person name="La Ragione R."/>
            <person name="Hildebrand F."/>
            <person name="Pallen M.J."/>
        </authorList>
    </citation>
    <scope>NUCLEOTIDE SEQUENCE</scope>
    <source>
        <strain evidence="1">ChiSxjej5B17-1746</strain>
    </source>
</reference>
<reference evidence="1" key="2">
    <citation type="submission" date="2021-04" db="EMBL/GenBank/DDBJ databases">
        <authorList>
            <person name="Gilroy R."/>
        </authorList>
    </citation>
    <scope>NUCLEOTIDE SEQUENCE</scope>
    <source>
        <strain evidence="1">ChiSxjej5B17-1746</strain>
    </source>
</reference>
<comment type="caution">
    <text evidence="1">The sequence shown here is derived from an EMBL/GenBank/DDBJ whole genome shotgun (WGS) entry which is preliminary data.</text>
</comment>
<accession>A0A9D1QY12</accession>
<name>A0A9D1QY12_9BACT</name>
<sequence length="490" mass="53562">MAYRHGVYTSELPTSLLPARSVDSNVVFAVGTAAVDRLEAGKPRYVNRLRMYYSYDDFVSEMGWDEDNFNKYSLQELAYSHFALYRGAPLVVCNVFDPAVHKTSVSGEAVAFDAKGLAKLAYGGVSALVLQNAESSVTYVEGTDYALNPISGELTRIEGGSLSSEAFVTAAYDYADVSLVESADVIGGVDASTGESEGLELIDGVFPQFRLVPGSIVCPRFSEDPAVAVVMAAKADGINGLFKAIALADIPTNGDDGVTKYADVPAYKQSHNLSDELLIVCWPKVKLGERTFGLATHLAGLISQTDADREGVPYASPSNKRLEITSIGYPDEKEEGGWKELFLGLDTCNYLNGEGVYTAVNWDGGMRSWGGRMSCYPANTDPKDCQDAIRRFMNWYQNTFILTYFQKVDNPLTRRQIQTILKSEQIRLDGYAAREMILGGSIAFESPDNPATDLVDGIARFHLRLTPPPANREIDGIFEFDTNNLSVLFS</sequence>
<evidence type="ECO:0000313" key="1">
    <source>
        <dbReference type="EMBL" id="HIW77704.1"/>
    </source>
</evidence>
<proteinExistence type="predicted"/>
<protein>
    <submittedName>
        <fullName evidence="1">Phage tail sheath protein</fullName>
    </submittedName>
</protein>
<dbReference type="AlphaFoldDB" id="A0A9D1QY12"/>